<dbReference type="PANTHER" id="PTHR47529:SF1">
    <property type="entry name" value="PERIPLASMIC CHAPERONE PPID"/>
    <property type="match status" value="1"/>
</dbReference>
<evidence type="ECO:0000256" key="1">
    <source>
        <dbReference type="ARBA" id="ARBA00004382"/>
    </source>
</evidence>
<dbReference type="PANTHER" id="PTHR47529">
    <property type="entry name" value="PEPTIDYL-PROLYL CIS-TRANS ISOMERASE D"/>
    <property type="match status" value="1"/>
</dbReference>
<keyword evidence="5 13" id="KW-1133">Transmembrane helix</keyword>
<comment type="similarity">
    <text evidence="8">Belongs to the PpiD chaperone family.</text>
</comment>
<name>A0A523YQS6_UNCAE</name>
<evidence type="ECO:0000256" key="8">
    <source>
        <dbReference type="ARBA" id="ARBA00038408"/>
    </source>
</evidence>
<protein>
    <recommendedName>
        <fullName evidence="9">Periplasmic chaperone PpiD</fullName>
    </recommendedName>
    <alternativeName>
        <fullName evidence="10">Periplasmic folding chaperone</fullName>
    </alternativeName>
</protein>
<evidence type="ECO:0000256" key="3">
    <source>
        <dbReference type="ARBA" id="ARBA00022519"/>
    </source>
</evidence>
<dbReference type="InterPro" id="IPR000297">
    <property type="entry name" value="PPIase_PpiC"/>
</dbReference>
<evidence type="ECO:0000256" key="9">
    <source>
        <dbReference type="ARBA" id="ARBA00040743"/>
    </source>
</evidence>
<keyword evidence="11" id="KW-0697">Rotamase</keyword>
<dbReference type="SUPFAM" id="SSF54534">
    <property type="entry name" value="FKBP-like"/>
    <property type="match status" value="3"/>
</dbReference>
<evidence type="ECO:0000256" key="5">
    <source>
        <dbReference type="ARBA" id="ARBA00022989"/>
    </source>
</evidence>
<dbReference type="InterPro" id="IPR027304">
    <property type="entry name" value="Trigger_fact/SurA_dom_sf"/>
</dbReference>
<keyword evidence="4 13" id="KW-0812">Transmembrane</keyword>
<dbReference type="SUPFAM" id="SSF109998">
    <property type="entry name" value="Triger factor/SurA peptide-binding domain-like"/>
    <property type="match status" value="1"/>
</dbReference>
<feature type="domain" description="PpiC" evidence="14">
    <location>
        <begin position="477"/>
        <end position="578"/>
    </location>
</feature>
<dbReference type="InterPro" id="IPR052029">
    <property type="entry name" value="PpiD_chaperone"/>
</dbReference>
<dbReference type="Gene3D" id="3.10.50.40">
    <property type="match status" value="3"/>
</dbReference>
<evidence type="ECO:0000259" key="14">
    <source>
        <dbReference type="PROSITE" id="PS50198"/>
    </source>
</evidence>
<feature type="coiled-coil region" evidence="12">
    <location>
        <begin position="488"/>
        <end position="515"/>
    </location>
</feature>
<reference evidence="15 16" key="1">
    <citation type="submission" date="2019-03" db="EMBL/GenBank/DDBJ databases">
        <title>Metabolic potential of uncultured bacteria and archaea associated with petroleum seepage in deep-sea sediments.</title>
        <authorList>
            <person name="Dong X."/>
            <person name="Hubert C."/>
        </authorList>
    </citation>
    <scope>NUCLEOTIDE SEQUENCE [LARGE SCALE GENOMIC DNA]</scope>
    <source>
        <strain evidence="15">E29_bin28</strain>
    </source>
</reference>
<dbReference type="InterPro" id="IPR046357">
    <property type="entry name" value="PPIase_dom_sf"/>
</dbReference>
<dbReference type="AlphaFoldDB" id="A0A523YQS6"/>
<sequence>MILLDLRKSIKPMMWIIIVAFGASLPLMYLRSRTGDQQKPLAKVNGVSISYATFARSYSDVYERYQQTSGEQISPQVETYLKYQVLAQLITNEILRQEANRARIRISEEELTEAIERIMRSFASREAFMRFLNSQHISYRDLKEQIRKQLATNELTQRIRDSVGVTDQEVKDYWLRENEKIKAVYIYLSPKKYEKEVVVSQEEITIYYEKHKEDFTIPEKVKADYLLISSGEFTKEIKVTAKELKSYYEGHLANFEIPEKRKASHILIKLLPSASKKDEENAKKKIEEIQKKLEKGADFTTLAKKYSQDTPSAEKGGDLGFFTYTQMIPSFSRAAFSLEKEGEVSGIVKSPFGYHLIKLTGIKQAYTEPFEKVKSRINKLLIEQKSDDLARKEAETMRESIKEKKITFTDYVKKHPFRYNSTPFFSSTEKVEGVGWAPQFNQVAFSLKPGEISSVVQIPQGYSILKLVERKTSRIPPLKEITQKIKEKVVEEKAKRTAEEKAEQIQKEIKEGKNLSSLAKKFGLEYKSLKYLKRGDWIEELGGTDREKFMETAFSLAKGGVSPPVWLSKGYYVIQLTERDLSLEEFTKEREKFTQDLTSQKRAEELNLWLQKIREKAKIEDNSSLFFSP</sequence>
<accession>A0A523YQS6</accession>
<organism evidence="15 16">
    <name type="scientific">Aerophobetes bacterium</name>
    <dbReference type="NCBI Taxonomy" id="2030807"/>
    <lineage>
        <taxon>Bacteria</taxon>
        <taxon>Candidatus Aerophobota</taxon>
    </lineage>
</organism>
<evidence type="ECO:0000256" key="12">
    <source>
        <dbReference type="SAM" id="Coils"/>
    </source>
</evidence>
<keyword evidence="7" id="KW-0143">Chaperone</keyword>
<proteinExistence type="inferred from homology"/>
<keyword evidence="6 13" id="KW-0472">Membrane</keyword>
<evidence type="ECO:0000256" key="10">
    <source>
        <dbReference type="ARBA" id="ARBA00042775"/>
    </source>
</evidence>
<evidence type="ECO:0000313" key="15">
    <source>
        <dbReference type="EMBL" id="TET93851.1"/>
    </source>
</evidence>
<dbReference type="EMBL" id="SOIJ01000062">
    <property type="protein sequence ID" value="TET93851.1"/>
    <property type="molecule type" value="Genomic_DNA"/>
</dbReference>
<comment type="subcellular location">
    <subcellularLocation>
        <location evidence="1">Cell inner membrane</location>
        <topology evidence="1">Single-pass type II membrane protein</topology>
        <orientation evidence="1">Periplasmic side</orientation>
    </subcellularLocation>
</comment>
<dbReference type="Proteomes" id="UP000316925">
    <property type="component" value="Unassembled WGS sequence"/>
</dbReference>
<keyword evidence="3" id="KW-0997">Cell inner membrane</keyword>
<feature type="domain" description="PpiC" evidence="14">
    <location>
        <begin position="372"/>
        <end position="469"/>
    </location>
</feature>
<dbReference type="GO" id="GO:0003755">
    <property type="term" value="F:peptidyl-prolyl cis-trans isomerase activity"/>
    <property type="evidence" value="ECO:0007669"/>
    <property type="project" value="UniProtKB-KW"/>
</dbReference>
<evidence type="ECO:0000256" key="13">
    <source>
        <dbReference type="SAM" id="Phobius"/>
    </source>
</evidence>
<keyword evidence="12" id="KW-0175">Coiled coil</keyword>
<evidence type="ECO:0000256" key="6">
    <source>
        <dbReference type="ARBA" id="ARBA00023136"/>
    </source>
</evidence>
<dbReference type="Pfam" id="PF13624">
    <property type="entry name" value="SurA_N_3"/>
    <property type="match status" value="1"/>
</dbReference>
<evidence type="ECO:0000313" key="16">
    <source>
        <dbReference type="Proteomes" id="UP000316925"/>
    </source>
</evidence>
<keyword evidence="2" id="KW-1003">Cell membrane</keyword>
<keyword evidence="11" id="KW-0413">Isomerase</keyword>
<gene>
    <name evidence="15" type="ORF">E3J33_01120</name>
</gene>
<dbReference type="Gene3D" id="1.10.4030.10">
    <property type="entry name" value="Porin chaperone SurA, peptide-binding domain"/>
    <property type="match status" value="1"/>
</dbReference>
<evidence type="ECO:0000256" key="7">
    <source>
        <dbReference type="ARBA" id="ARBA00023186"/>
    </source>
</evidence>
<dbReference type="Pfam" id="PF00639">
    <property type="entry name" value="Rotamase"/>
    <property type="match status" value="3"/>
</dbReference>
<feature type="transmembrane region" description="Helical" evidence="13">
    <location>
        <begin position="12"/>
        <end position="30"/>
    </location>
</feature>
<dbReference type="GO" id="GO:0005886">
    <property type="term" value="C:plasma membrane"/>
    <property type="evidence" value="ECO:0007669"/>
    <property type="project" value="UniProtKB-SubCell"/>
</dbReference>
<evidence type="ECO:0000256" key="11">
    <source>
        <dbReference type="PROSITE-ProRule" id="PRU00278"/>
    </source>
</evidence>
<evidence type="ECO:0000256" key="4">
    <source>
        <dbReference type="ARBA" id="ARBA00022692"/>
    </source>
</evidence>
<comment type="caution">
    <text evidence="15">The sequence shown here is derived from an EMBL/GenBank/DDBJ whole genome shotgun (WGS) entry which is preliminary data.</text>
</comment>
<evidence type="ECO:0000256" key="2">
    <source>
        <dbReference type="ARBA" id="ARBA00022475"/>
    </source>
</evidence>
<dbReference type="PROSITE" id="PS50198">
    <property type="entry name" value="PPIC_PPIASE_2"/>
    <property type="match status" value="3"/>
</dbReference>
<feature type="domain" description="PpiC" evidence="14">
    <location>
        <begin position="258"/>
        <end position="361"/>
    </location>
</feature>